<gene>
    <name evidence="8" type="ORF">M9Y10_008931</name>
</gene>
<dbReference type="EMBL" id="JAPFFF010000014">
    <property type="protein sequence ID" value="KAK8871018.1"/>
    <property type="molecule type" value="Genomic_DNA"/>
</dbReference>
<keyword evidence="4" id="KW-0418">Kinase</keyword>
<dbReference type="Pfam" id="PF00069">
    <property type="entry name" value="Pkinase"/>
    <property type="match status" value="1"/>
</dbReference>
<dbReference type="PANTHER" id="PTHR24345">
    <property type="entry name" value="SERINE/THREONINE-PROTEIN KINASE PLK"/>
    <property type="match status" value="1"/>
</dbReference>
<dbReference type="InterPro" id="IPR011009">
    <property type="entry name" value="Kinase-like_dom_sf"/>
</dbReference>
<feature type="transmembrane region" description="Helical" evidence="6">
    <location>
        <begin position="82"/>
        <end position="99"/>
    </location>
</feature>
<dbReference type="Gene3D" id="1.10.510.10">
    <property type="entry name" value="Transferase(Phosphotransferase) domain 1"/>
    <property type="match status" value="1"/>
</dbReference>
<evidence type="ECO:0000313" key="9">
    <source>
        <dbReference type="Proteomes" id="UP001470230"/>
    </source>
</evidence>
<reference evidence="8 9" key="1">
    <citation type="submission" date="2024-04" db="EMBL/GenBank/DDBJ databases">
        <title>Tritrichomonas musculus Genome.</title>
        <authorList>
            <person name="Alves-Ferreira E."/>
            <person name="Grigg M."/>
            <person name="Lorenzi H."/>
            <person name="Galac M."/>
        </authorList>
    </citation>
    <scope>NUCLEOTIDE SEQUENCE [LARGE SCALE GENOMIC DNA]</scope>
    <source>
        <strain evidence="8 9">EAF2021</strain>
    </source>
</reference>
<evidence type="ECO:0000259" key="7">
    <source>
        <dbReference type="PROSITE" id="PS50011"/>
    </source>
</evidence>
<comment type="caution">
    <text evidence="8">The sequence shown here is derived from an EMBL/GenBank/DDBJ whole genome shotgun (WGS) entry which is preliminary data.</text>
</comment>
<keyword evidence="5" id="KW-0067">ATP-binding</keyword>
<keyword evidence="3" id="KW-0547">Nucleotide-binding</keyword>
<sequence>MNNTLKTKIVVEIVHRDLKIDNIRLNCIFEAKIIDFGLVRIHEILSDKYSFVQESMTKGVGTFAYMSPEMLNQEDYDYKTDVYSFGIVLYFLFVGSLPTQSLRDKLIGKKVEMPRPSQSISKCCIELISKCLSFEPSGRPSFDEILKYISDNNFNLASFVDQQIVSRRNRELIYFEKSKK</sequence>
<evidence type="ECO:0000313" key="8">
    <source>
        <dbReference type="EMBL" id="KAK8871018.1"/>
    </source>
</evidence>
<accession>A0ABR2IZD6</accession>
<proteinExistence type="predicted"/>
<dbReference type="PANTHER" id="PTHR24345:SF0">
    <property type="entry name" value="CELL CYCLE SERINE_THREONINE-PROTEIN KINASE CDC5_MSD2"/>
    <property type="match status" value="1"/>
</dbReference>
<keyword evidence="2" id="KW-0808">Transferase</keyword>
<keyword evidence="6" id="KW-0472">Membrane</keyword>
<keyword evidence="6" id="KW-0812">Transmembrane</keyword>
<evidence type="ECO:0000256" key="3">
    <source>
        <dbReference type="ARBA" id="ARBA00022741"/>
    </source>
</evidence>
<dbReference type="Proteomes" id="UP001470230">
    <property type="component" value="Unassembled WGS sequence"/>
</dbReference>
<dbReference type="SUPFAM" id="SSF56112">
    <property type="entry name" value="Protein kinase-like (PK-like)"/>
    <property type="match status" value="1"/>
</dbReference>
<evidence type="ECO:0000256" key="6">
    <source>
        <dbReference type="SAM" id="Phobius"/>
    </source>
</evidence>
<evidence type="ECO:0000256" key="1">
    <source>
        <dbReference type="ARBA" id="ARBA00022527"/>
    </source>
</evidence>
<dbReference type="SMART" id="SM00220">
    <property type="entry name" value="S_TKc"/>
    <property type="match status" value="1"/>
</dbReference>
<name>A0ABR2IZD6_9EUKA</name>
<feature type="domain" description="Protein kinase" evidence="7">
    <location>
        <begin position="1"/>
        <end position="160"/>
    </location>
</feature>
<organism evidence="8 9">
    <name type="scientific">Tritrichomonas musculus</name>
    <dbReference type="NCBI Taxonomy" id="1915356"/>
    <lineage>
        <taxon>Eukaryota</taxon>
        <taxon>Metamonada</taxon>
        <taxon>Parabasalia</taxon>
        <taxon>Tritrichomonadida</taxon>
        <taxon>Tritrichomonadidae</taxon>
        <taxon>Tritrichomonas</taxon>
    </lineage>
</organism>
<keyword evidence="6" id="KW-1133">Transmembrane helix</keyword>
<dbReference type="InterPro" id="IPR000719">
    <property type="entry name" value="Prot_kinase_dom"/>
</dbReference>
<dbReference type="PROSITE" id="PS50011">
    <property type="entry name" value="PROTEIN_KINASE_DOM"/>
    <property type="match status" value="1"/>
</dbReference>
<evidence type="ECO:0000256" key="5">
    <source>
        <dbReference type="ARBA" id="ARBA00022840"/>
    </source>
</evidence>
<evidence type="ECO:0000256" key="4">
    <source>
        <dbReference type="ARBA" id="ARBA00022777"/>
    </source>
</evidence>
<keyword evidence="1" id="KW-0723">Serine/threonine-protein kinase</keyword>
<keyword evidence="9" id="KW-1185">Reference proteome</keyword>
<evidence type="ECO:0000256" key="2">
    <source>
        <dbReference type="ARBA" id="ARBA00022679"/>
    </source>
</evidence>
<protein>
    <recommendedName>
        <fullName evidence="7">Protein kinase domain-containing protein</fullName>
    </recommendedName>
</protein>